<protein>
    <submittedName>
        <fullName evidence="10">Cytochrome P450 81Q32-like</fullName>
    </submittedName>
</protein>
<reference evidence="10" key="1">
    <citation type="submission" date="2025-08" db="UniProtKB">
        <authorList>
            <consortium name="RefSeq"/>
        </authorList>
    </citation>
    <scope>IDENTIFICATION</scope>
</reference>
<dbReference type="RefSeq" id="XP_039139268.1">
    <property type="nucleotide sequence ID" value="XM_039283334.1"/>
</dbReference>
<dbReference type="InterPro" id="IPR002401">
    <property type="entry name" value="Cyt_P450_E_grp-I"/>
</dbReference>
<comment type="similarity">
    <text evidence="6">Belongs to the cytochrome P450 family.</text>
</comment>
<keyword evidence="3 6" id="KW-0560">Oxidoreductase</keyword>
<dbReference type="InterPro" id="IPR001128">
    <property type="entry name" value="Cyt_P450"/>
</dbReference>
<dbReference type="PANTHER" id="PTHR47947:SF3">
    <property type="entry name" value="CYTOCHROME P450 81D1-LIKE"/>
    <property type="match status" value="1"/>
</dbReference>
<keyword evidence="9" id="KW-1185">Reference proteome</keyword>
<evidence type="ECO:0000256" key="4">
    <source>
        <dbReference type="ARBA" id="ARBA00023004"/>
    </source>
</evidence>
<dbReference type="GO" id="GO:0020037">
    <property type="term" value="F:heme binding"/>
    <property type="evidence" value="ECO:0007669"/>
    <property type="project" value="InterPro"/>
</dbReference>
<dbReference type="InterPro" id="IPR036396">
    <property type="entry name" value="Cyt_P450_sf"/>
</dbReference>
<keyword evidence="1 5" id="KW-0349">Heme</keyword>
<dbReference type="GO" id="GO:0004497">
    <property type="term" value="F:monooxygenase activity"/>
    <property type="evidence" value="ECO:0007669"/>
    <property type="project" value="UniProtKB-KW"/>
</dbReference>
<name>A0AB40CH50_DIOCR</name>
<dbReference type="AlphaFoldDB" id="A0AB40CH50"/>
<keyword evidence="6" id="KW-0503">Monooxygenase</keyword>
<dbReference type="FunFam" id="1.10.630.10:FF:000026">
    <property type="entry name" value="Cytochrome P450 82C4"/>
    <property type="match status" value="1"/>
</dbReference>
<comment type="cofactor">
    <cofactor evidence="5">
        <name>heme</name>
        <dbReference type="ChEBI" id="CHEBI:30413"/>
    </cofactor>
</comment>
<sequence>MENTTIILYTVLTFILTFFFLSGHGRCRKRRQPHPLPPTGPLPLPIIGHLYLLKQNPHQILATISSNHGPILLLRFGTCPVLLVSSPAIAEECFTKNDIILANRPQLLAGVYLAYNHTTLDSTNYGPYWRNLRRIAAVEFFSPARISSLSYLRSQEVHHLLRDLYHHGSEEICMREKLSALSLNVTAMMLIGKRYGGDDEEGVKLRRVIEEVCLLAGSSAMEDFLPFPKFVGFVTGLNRRMVRLEKEMDALFQSLVDERRRRRSDCVSEEEEKKKKPVIDVLLEMQEMEPEYYTDVFIKGFLETMIMAGTDTSAGTMEWAMALLLNHPEALNKARDEISMHVGHERLITDTDIPKLTHLHNIIKETLRLFPAAPFLIPHESSEDCNVSGYHVPKGTMLLVNVYAMQRDPGIWGDDPVKFMPERYGEGDHGVGVQVKGSGYSYMPFGAGRRRCPGESLAWRLMELTLGTLIQCFEWGRVGEEMVDLSEGDGLTMPMAKPLKAICKPRSNMIHLLSQL</sequence>
<dbReference type="InterPro" id="IPR017972">
    <property type="entry name" value="Cyt_P450_CS"/>
</dbReference>
<dbReference type="Pfam" id="PF00067">
    <property type="entry name" value="p450"/>
    <property type="match status" value="1"/>
</dbReference>
<dbReference type="CDD" id="cd20653">
    <property type="entry name" value="CYP81"/>
    <property type="match status" value="1"/>
</dbReference>
<dbReference type="InterPro" id="IPR050651">
    <property type="entry name" value="Plant_Cytochrome_P450_Monoox"/>
</dbReference>
<organism evidence="9 10">
    <name type="scientific">Dioscorea cayennensis subsp. rotundata</name>
    <name type="common">White Guinea yam</name>
    <name type="synonym">Dioscorea rotundata</name>
    <dbReference type="NCBI Taxonomy" id="55577"/>
    <lineage>
        <taxon>Eukaryota</taxon>
        <taxon>Viridiplantae</taxon>
        <taxon>Streptophyta</taxon>
        <taxon>Embryophyta</taxon>
        <taxon>Tracheophyta</taxon>
        <taxon>Spermatophyta</taxon>
        <taxon>Magnoliopsida</taxon>
        <taxon>Liliopsida</taxon>
        <taxon>Dioscoreales</taxon>
        <taxon>Dioscoreaceae</taxon>
        <taxon>Dioscorea</taxon>
    </lineage>
</organism>
<dbReference type="Proteomes" id="UP001515500">
    <property type="component" value="Chromosome 15"/>
</dbReference>
<dbReference type="SUPFAM" id="SSF48264">
    <property type="entry name" value="Cytochrome P450"/>
    <property type="match status" value="1"/>
</dbReference>
<proteinExistence type="inferred from homology"/>
<evidence type="ECO:0000256" key="7">
    <source>
        <dbReference type="SAM" id="Coils"/>
    </source>
</evidence>
<dbReference type="GO" id="GO:0005506">
    <property type="term" value="F:iron ion binding"/>
    <property type="evidence" value="ECO:0007669"/>
    <property type="project" value="InterPro"/>
</dbReference>
<evidence type="ECO:0000256" key="3">
    <source>
        <dbReference type="ARBA" id="ARBA00023002"/>
    </source>
</evidence>
<feature type="coiled-coil region" evidence="7">
    <location>
        <begin position="234"/>
        <end position="261"/>
    </location>
</feature>
<keyword evidence="8" id="KW-1133">Transmembrane helix</keyword>
<dbReference type="PRINTS" id="PR00385">
    <property type="entry name" value="P450"/>
</dbReference>
<gene>
    <name evidence="10" type="primary">LOC120276668</name>
</gene>
<evidence type="ECO:0000313" key="10">
    <source>
        <dbReference type="RefSeq" id="XP_039139268.1"/>
    </source>
</evidence>
<evidence type="ECO:0000256" key="2">
    <source>
        <dbReference type="ARBA" id="ARBA00022723"/>
    </source>
</evidence>
<evidence type="ECO:0000256" key="1">
    <source>
        <dbReference type="ARBA" id="ARBA00022617"/>
    </source>
</evidence>
<evidence type="ECO:0000256" key="5">
    <source>
        <dbReference type="PIRSR" id="PIRSR602401-1"/>
    </source>
</evidence>
<keyword evidence="8" id="KW-0472">Membrane</keyword>
<dbReference type="PANTHER" id="PTHR47947">
    <property type="entry name" value="CYTOCHROME P450 82C3-RELATED"/>
    <property type="match status" value="1"/>
</dbReference>
<evidence type="ECO:0000313" key="9">
    <source>
        <dbReference type="Proteomes" id="UP001515500"/>
    </source>
</evidence>
<dbReference type="PROSITE" id="PS00086">
    <property type="entry name" value="CYTOCHROME_P450"/>
    <property type="match status" value="1"/>
</dbReference>
<feature type="binding site" description="axial binding residue" evidence="5">
    <location>
        <position position="452"/>
    </location>
    <ligand>
        <name>heme</name>
        <dbReference type="ChEBI" id="CHEBI:30413"/>
    </ligand>
    <ligandPart>
        <name>Fe</name>
        <dbReference type="ChEBI" id="CHEBI:18248"/>
    </ligandPart>
</feature>
<keyword evidence="7" id="KW-0175">Coiled coil</keyword>
<dbReference type="GO" id="GO:0016705">
    <property type="term" value="F:oxidoreductase activity, acting on paired donors, with incorporation or reduction of molecular oxygen"/>
    <property type="evidence" value="ECO:0007669"/>
    <property type="project" value="InterPro"/>
</dbReference>
<dbReference type="Gene3D" id="1.10.630.10">
    <property type="entry name" value="Cytochrome P450"/>
    <property type="match status" value="1"/>
</dbReference>
<keyword evidence="4 5" id="KW-0408">Iron</keyword>
<dbReference type="GeneID" id="120276668"/>
<accession>A0AB40CH50</accession>
<keyword evidence="8" id="KW-0812">Transmembrane</keyword>
<evidence type="ECO:0000256" key="8">
    <source>
        <dbReference type="SAM" id="Phobius"/>
    </source>
</evidence>
<dbReference type="PRINTS" id="PR00463">
    <property type="entry name" value="EP450I"/>
</dbReference>
<feature type="transmembrane region" description="Helical" evidence="8">
    <location>
        <begin position="6"/>
        <end position="23"/>
    </location>
</feature>
<keyword evidence="2 5" id="KW-0479">Metal-binding</keyword>
<evidence type="ECO:0000256" key="6">
    <source>
        <dbReference type="RuleBase" id="RU000461"/>
    </source>
</evidence>